<name>A0ABV3EIF0_9ACTN</name>
<keyword evidence="1" id="KW-1133">Transmembrane helix</keyword>
<keyword evidence="3" id="KW-1185">Reference proteome</keyword>
<dbReference type="Proteomes" id="UP001551584">
    <property type="component" value="Unassembled WGS sequence"/>
</dbReference>
<keyword evidence="1" id="KW-0472">Membrane</keyword>
<feature type="transmembrane region" description="Helical" evidence="1">
    <location>
        <begin position="6"/>
        <end position="28"/>
    </location>
</feature>
<feature type="transmembrane region" description="Helical" evidence="1">
    <location>
        <begin position="66"/>
        <end position="85"/>
    </location>
</feature>
<comment type="caution">
    <text evidence="2">The sequence shown here is derived from an EMBL/GenBank/DDBJ whole genome shotgun (WGS) entry which is preliminary data.</text>
</comment>
<gene>
    <name evidence="2" type="ORF">AB0D95_01405</name>
</gene>
<evidence type="ECO:0000313" key="3">
    <source>
        <dbReference type="Proteomes" id="UP001551584"/>
    </source>
</evidence>
<reference evidence="2 3" key="1">
    <citation type="submission" date="2024-06" db="EMBL/GenBank/DDBJ databases">
        <title>The Natural Products Discovery Center: Release of the First 8490 Sequenced Strains for Exploring Actinobacteria Biosynthetic Diversity.</title>
        <authorList>
            <person name="Kalkreuter E."/>
            <person name="Kautsar S.A."/>
            <person name="Yang D."/>
            <person name="Bader C.D."/>
            <person name="Teijaro C.N."/>
            <person name="Fluegel L."/>
            <person name="Davis C.M."/>
            <person name="Simpson J.R."/>
            <person name="Lauterbach L."/>
            <person name="Steele A.D."/>
            <person name="Gui C."/>
            <person name="Meng S."/>
            <person name="Li G."/>
            <person name="Viehrig K."/>
            <person name="Ye F."/>
            <person name="Su P."/>
            <person name="Kiefer A.F."/>
            <person name="Nichols A."/>
            <person name="Cepeda A.J."/>
            <person name="Yan W."/>
            <person name="Fan B."/>
            <person name="Jiang Y."/>
            <person name="Adhikari A."/>
            <person name="Zheng C.-J."/>
            <person name="Schuster L."/>
            <person name="Cowan T.M."/>
            <person name="Smanski M.J."/>
            <person name="Chevrette M.G."/>
            <person name="De Carvalho L.P.S."/>
            <person name="Shen B."/>
        </authorList>
    </citation>
    <scope>NUCLEOTIDE SEQUENCE [LARGE SCALE GENOMIC DNA]</scope>
    <source>
        <strain evidence="2 3">NPDC048117</strain>
    </source>
</reference>
<accession>A0ABV3EIF0</accession>
<protein>
    <submittedName>
        <fullName evidence="2">Uncharacterized protein</fullName>
    </submittedName>
</protein>
<dbReference type="EMBL" id="JBEZNA010000002">
    <property type="protein sequence ID" value="MEU9575955.1"/>
    <property type="molecule type" value="Genomic_DNA"/>
</dbReference>
<keyword evidence="1" id="KW-0812">Transmembrane</keyword>
<proteinExistence type="predicted"/>
<organism evidence="2 3">
    <name type="scientific">Streptomyces chilikensis</name>
    <dbReference type="NCBI Taxonomy" id="1194079"/>
    <lineage>
        <taxon>Bacteria</taxon>
        <taxon>Bacillati</taxon>
        <taxon>Actinomycetota</taxon>
        <taxon>Actinomycetes</taxon>
        <taxon>Kitasatosporales</taxon>
        <taxon>Streptomycetaceae</taxon>
        <taxon>Streptomyces</taxon>
    </lineage>
</organism>
<feature type="transmembrane region" description="Helical" evidence="1">
    <location>
        <begin position="40"/>
        <end position="60"/>
    </location>
</feature>
<evidence type="ECO:0000256" key="1">
    <source>
        <dbReference type="SAM" id="Phobius"/>
    </source>
</evidence>
<sequence>MDLSVLALGVAAVALAGYVWYVPALLELRAGSADRPRSSRSAAAACLVAWATVALTAVVLPADGRSWLPLGAAGGAAAVVLRVRAALQARRESRETAGAWAELHRVRKA</sequence>
<dbReference type="RefSeq" id="WP_359267979.1">
    <property type="nucleotide sequence ID" value="NZ_JBEZNA010000002.1"/>
</dbReference>
<evidence type="ECO:0000313" key="2">
    <source>
        <dbReference type="EMBL" id="MEU9575955.1"/>
    </source>
</evidence>